<protein>
    <submittedName>
        <fullName evidence="3">Acyltransferase family protein</fullName>
    </submittedName>
</protein>
<sequence length="388" mass="44605">MKIFRNINFPITTSIGMFDLLKGIAMLLIVFGHNRSIFPTMKLDIITRYTNEGAFRYIPYVYEASIFGRLCFAVIGAVVVSLMPALLILSGYTVRKRSVSKCFSLEYKELLKPYLWATIATVVFNFIFHFCFFRYIPGALQESAKVLGGMVLGFSQNVQLGKITLFANGPIWFVLALFWALVIFNILLNMMDEEKIKYYALGLSFIGWLLSYVKYTPFCLSQGLIGVLYVYMGYYTRKSGILTSEHSDKLIVKYTLFVIIPNIILTFFGMLTEMADNVYSLGPVTYIENGLLGIGVLYVFLRINKTNNGKITNALRYLGRYSFYFMCIHTVEMIAFPWYLVAGKFVKYQLLGFVSVYIVRIILIFLMLKVLIRIIELYNRIKIRKTIG</sequence>
<keyword evidence="1" id="KW-0472">Membrane</keyword>
<keyword evidence="4" id="KW-1185">Reference proteome</keyword>
<keyword evidence="1" id="KW-1133">Transmembrane helix</keyword>
<feature type="transmembrane region" description="Helical" evidence="1">
    <location>
        <begin position="171"/>
        <end position="191"/>
    </location>
</feature>
<feature type="transmembrane region" description="Helical" evidence="1">
    <location>
        <begin position="114"/>
        <end position="136"/>
    </location>
</feature>
<feature type="transmembrane region" description="Helical" evidence="1">
    <location>
        <begin position="66"/>
        <end position="94"/>
    </location>
</feature>
<feature type="transmembrane region" description="Helical" evidence="1">
    <location>
        <begin position="250"/>
        <end position="271"/>
    </location>
</feature>
<gene>
    <name evidence="3" type="ORF">SAMN02745725_02333</name>
</gene>
<reference evidence="3 4" key="1">
    <citation type="submission" date="2016-11" db="EMBL/GenBank/DDBJ databases">
        <authorList>
            <person name="Jaros S."/>
            <person name="Januszkiewicz K."/>
            <person name="Wedrychowicz H."/>
        </authorList>
    </citation>
    <scope>NUCLEOTIDE SEQUENCE [LARGE SCALE GENOMIC DNA]</scope>
    <source>
        <strain evidence="3 4">DSM 14809</strain>
    </source>
</reference>
<keyword evidence="1" id="KW-0812">Transmembrane</keyword>
<feature type="transmembrane region" description="Helical" evidence="1">
    <location>
        <begin position="7"/>
        <end position="31"/>
    </location>
</feature>
<feature type="domain" description="Acyltransferase 3" evidence="2">
    <location>
        <begin position="18"/>
        <end position="367"/>
    </location>
</feature>
<dbReference type="Pfam" id="PF01757">
    <property type="entry name" value="Acyl_transf_3"/>
    <property type="match status" value="1"/>
</dbReference>
<dbReference type="Proteomes" id="UP000184185">
    <property type="component" value="Unassembled WGS sequence"/>
</dbReference>
<keyword evidence="3" id="KW-0012">Acyltransferase</keyword>
<name>A0A1M6IJY1_PSEXY</name>
<dbReference type="AlphaFoldDB" id="A0A1M6IJY1"/>
<evidence type="ECO:0000259" key="2">
    <source>
        <dbReference type="Pfam" id="PF01757"/>
    </source>
</evidence>
<dbReference type="InterPro" id="IPR002656">
    <property type="entry name" value="Acyl_transf_3_dom"/>
</dbReference>
<dbReference type="GO" id="GO:0016747">
    <property type="term" value="F:acyltransferase activity, transferring groups other than amino-acyl groups"/>
    <property type="evidence" value="ECO:0007669"/>
    <property type="project" value="InterPro"/>
</dbReference>
<dbReference type="EMBL" id="FQYQ01000018">
    <property type="protein sequence ID" value="SHJ34683.1"/>
    <property type="molecule type" value="Genomic_DNA"/>
</dbReference>
<dbReference type="OrthoDB" id="2042378at2"/>
<evidence type="ECO:0000313" key="4">
    <source>
        <dbReference type="Proteomes" id="UP000184185"/>
    </source>
</evidence>
<organism evidence="3 4">
    <name type="scientific">Pseudobutyrivibrio xylanivorans DSM 14809</name>
    <dbReference type="NCBI Taxonomy" id="1123012"/>
    <lineage>
        <taxon>Bacteria</taxon>
        <taxon>Bacillati</taxon>
        <taxon>Bacillota</taxon>
        <taxon>Clostridia</taxon>
        <taxon>Lachnospirales</taxon>
        <taxon>Lachnospiraceae</taxon>
        <taxon>Pseudobutyrivibrio</taxon>
    </lineage>
</organism>
<evidence type="ECO:0000256" key="1">
    <source>
        <dbReference type="SAM" id="Phobius"/>
    </source>
</evidence>
<feature type="transmembrane region" description="Helical" evidence="1">
    <location>
        <begin position="353"/>
        <end position="375"/>
    </location>
</feature>
<dbReference type="RefSeq" id="WP_072918227.1">
    <property type="nucleotide sequence ID" value="NZ_FQYQ01000018.1"/>
</dbReference>
<feature type="transmembrane region" description="Helical" evidence="1">
    <location>
        <begin position="283"/>
        <end position="301"/>
    </location>
</feature>
<evidence type="ECO:0000313" key="3">
    <source>
        <dbReference type="EMBL" id="SHJ34683.1"/>
    </source>
</evidence>
<accession>A0A1M6IJY1</accession>
<proteinExistence type="predicted"/>
<keyword evidence="3" id="KW-0808">Transferase</keyword>
<feature type="transmembrane region" description="Helical" evidence="1">
    <location>
        <begin position="321"/>
        <end position="341"/>
    </location>
</feature>